<sequence length="251" mass="29034">MKKSFLIAMFTFLALSSCKKEEKAKPISEKNDVIATTNPTENEEVVKVDRITKKNPKDFIPKGFVFFEEVYGDLNKDGLKDCILIIKGTDKDKFVVDESRGKLDRNRRGIIVLFKTKNNDYELITENNTCFSSENEEGGAYYAPELMVYEEKGNLFVHYAHGRYGYWKYTFRLKDSDFQLIGYDSSDNTGPRVNNETSINYLTMKRQDKTNMNNDAESGDEVFEEKWSTIKVQKPIMLSEIKDFDELDSSI</sequence>
<accession>A0A1M6R0H5</accession>
<dbReference type="AlphaFoldDB" id="A0A1M6R0H5"/>
<proteinExistence type="predicted"/>
<dbReference type="EMBL" id="FRAV01000002">
    <property type="protein sequence ID" value="SHK25900.1"/>
    <property type="molecule type" value="Genomic_DNA"/>
</dbReference>
<evidence type="ECO:0008006" key="3">
    <source>
        <dbReference type="Google" id="ProtNLM"/>
    </source>
</evidence>
<evidence type="ECO:0000313" key="1">
    <source>
        <dbReference type="EMBL" id="SHK25900.1"/>
    </source>
</evidence>
<gene>
    <name evidence="1" type="ORF">SAMN05444267_1002146</name>
</gene>
<evidence type="ECO:0000313" key="2">
    <source>
        <dbReference type="Proteomes" id="UP000184364"/>
    </source>
</evidence>
<dbReference type="RefSeq" id="WP_073290413.1">
    <property type="nucleotide sequence ID" value="NZ_FRAV01000002.1"/>
</dbReference>
<protein>
    <recommendedName>
        <fullName evidence="3">Lipoprotein</fullName>
    </recommendedName>
</protein>
<name>A0A1M6R0H5_9FLAO</name>
<dbReference type="PROSITE" id="PS51257">
    <property type="entry name" value="PROKAR_LIPOPROTEIN"/>
    <property type="match status" value="1"/>
</dbReference>
<organism evidence="1 2">
    <name type="scientific">Chryseobacterium polytrichastri</name>
    <dbReference type="NCBI Taxonomy" id="1302687"/>
    <lineage>
        <taxon>Bacteria</taxon>
        <taxon>Pseudomonadati</taxon>
        <taxon>Bacteroidota</taxon>
        <taxon>Flavobacteriia</taxon>
        <taxon>Flavobacteriales</taxon>
        <taxon>Weeksellaceae</taxon>
        <taxon>Chryseobacterium group</taxon>
        <taxon>Chryseobacterium</taxon>
    </lineage>
</organism>
<reference evidence="2" key="1">
    <citation type="submission" date="2016-11" db="EMBL/GenBank/DDBJ databases">
        <authorList>
            <person name="Varghese N."/>
            <person name="Submissions S."/>
        </authorList>
    </citation>
    <scope>NUCLEOTIDE SEQUENCE [LARGE SCALE GENOMIC DNA]</scope>
    <source>
        <strain evidence="2">DSM 26899</strain>
    </source>
</reference>
<dbReference type="Proteomes" id="UP000184364">
    <property type="component" value="Unassembled WGS sequence"/>
</dbReference>
<dbReference type="STRING" id="1302687.SAMN05444267_1002146"/>
<keyword evidence="2" id="KW-1185">Reference proteome</keyword>